<comment type="caution">
    <text evidence="1">The sequence shown here is derived from an EMBL/GenBank/DDBJ whole genome shotgun (WGS) entry which is preliminary data.</text>
</comment>
<evidence type="ECO:0000313" key="1">
    <source>
        <dbReference type="EMBL" id="EGC18042.1"/>
    </source>
</evidence>
<protein>
    <submittedName>
        <fullName evidence="1">Uncharacterized protein</fullName>
    </submittedName>
</protein>
<dbReference type="Proteomes" id="UP000004088">
    <property type="component" value="Unassembled WGS sequence"/>
</dbReference>
<proteinExistence type="predicted"/>
<dbReference type="EMBL" id="AEWV01000008">
    <property type="protein sequence ID" value="EGC18042.1"/>
    <property type="molecule type" value="Genomic_DNA"/>
</dbReference>
<accession>F0EXL1</accession>
<dbReference type="AlphaFoldDB" id="F0EXL1"/>
<sequence length="67" mass="7879">MVWIFYISVNTEILKIFAIYYNALYFNKFKFDGCVHMAKQYWLWPSESSLHPAKRPKPHGAKPTAAL</sequence>
<dbReference type="STRING" id="888741.HMPREF9098_0595"/>
<keyword evidence="2" id="KW-1185">Reference proteome</keyword>
<organism evidence="1 2">
    <name type="scientific">Kingella denitrificans ATCC 33394</name>
    <dbReference type="NCBI Taxonomy" id="888741"/>
    <lineage>
        <taxon>Bacteria</taxon>
        <taxon>Pseudomonadati</taxon>
        <taxon>Pseudomonadota</taxon>
        <taxon>Betaproteobacteria</taxon>
        <taxon>Neisseriales</taxon>
        <taxon>Neisseriaceae</taxon>
        <taxon>Kingella</taxon>
    </lineage>
</organism>
<evidence type="ECO:0000313" key="2">
    <source>
        <dbReference type="Proteomes" id="UP000004088"/>
    </source>
</evidence>
<reference evidence="1 2" key="1">
    <citation type="submission" date="2011-01" db="EMBL/GenBank/DDBJ databases">
        <authorList>
            <person name="Muzny D."/>
            <person name="Qin X."/>
            <person name="Deng J."/>
            <person name="Jiang H."/>
            <person name="Liu Y."/>
            <person name="Qu J."/>
            <person name="Song X.-Z."/>
            <person name="Zhang L."/>
            <person name="Thornton R."/>
            <person name="Coyle M."/>
            <person name="Francisco L."/>
            <person name="Jackson L."/>
            <person name="Javaid M."/>
            <person name="Korchina V."/>
            <person name="Kovar C."/>
            <person name="Mata R."/>
            <person name="Mathew T."/>
            <person name="Ngo R."/>
            <person name="Nguyen L."/>
            <person name="Nguyen N."/>
            <person name="Okwuonu G."/>
            <person name="Ongeri F."/>
            <person name="Pham C."/>
            <person name="Simmons D."/>
            <person name="Wilczek-Boney K."/>
            <person name="Hale W."/>
            <person name="Jakkamsetti A."/>
            <person name="Pham P."/>
            <person name="Ruth R."/>
            <person name="San Lucas F."/>
            <person name="Warren J."/>
            <person name="Zhang J."/>
            <person name="Zhao Z."/>
            <person name="Zhou C."/>
            <person name="Zhu D."/>
            <person name="Lee S."/>
            <person name="Bess C."/>
            <person name="Blankenburg K."/>
            <person name="Forbes L."/>
            <person name="Fu Q."/>
            <person name="Gubbala S."/>
            <person name="Hirani K."/>
            <person name="Jayaseelan J.C."/>
            <person name="Lara F."/>
            <person name="Munidasa M."/>
            <person name="Palculict T."/>
            <person name="Patil S."/>
            <person name="Pu L.-L."/>
            <person name="Saada N."/>
            <person name="Tang L."/>
            <person name="Weissenberger G."/>
            <person name="Zhu Y."/>
            <person name="Hemphill L."/>
            <person name="Shang Y."/>
            <person name="Youmans B."/>
            <person name="Ayvaz T."/>
            <person name="Ross M."/>
            <person name="Santibanez J."/>
            <person name="Aqrawi P."/>
            <person name="Gross S."/>
            <person name="Joshi V."/>
            <person name="Fowler G."/>
            <person name="Nazareth L."/>
            <person name="Reid J."/>
            <person name="Worley K."/>
            <person name="Petrosino J."/>
            <person name="Highlander S."/>
            <person name="Gibbs R."/>
        </authorList>
    </citation>
    <scope>NUCLEOTIDE SEQUENCE [LARGE SCALE GENOMIC DNA]</scope>
    <source>
        <strain evidence="1 2">ATCC 33394</strain>
    </source>
</reference>
<dbReference type="HOGENOM" id="CLU_2806731_0_0_4"/>
<gene>
    <name evidence="1" type="ORF">HMPREF9098_0595</name>
</gene>
<name>F0EXL1_9NEIS</name>